<dbReference type="PANTHER" id="PTHR43003:SF5">
    <property type="entry name" value="DNA-3-METHYLADENINE GLYCOSYLASE"/>
    <property type="match status" value="1"/>
</dbReference>
<evidence type="ECO:0000256" key="3">
    <source>
        <dbReference type="ARBA" id="ARBA00012000"/>
    </source>
</evidence>
<dbReference type="GO" id="GO:0006285">
    <property type="term" value="P:base-excision repair, AP site formation"/>
    <property type="evidence" value="ECO:0007669"/>
    <property type="project" value="TreeGrafter"/>
</dbReference>
<dbReference type="InterPro" id="IPR011257">
    <property type="entry name" value="DNA_glycosylase"/>
</dbReference>
<dbReference type="OrthoDB" id="9811249at2"/>
<feature type="domain" description="HhH-GPD" evidence="6">
    <location>
        <begin position="51"/>
        <end position="206"/>
    </location>
</feature>
<comment type="catalytic activity">
    <reaction evidence="1">
        <text>Hydrolysis of alkylated DNA, releasing 3-methyladenine, 3-methylguanine, 7-methylguanine and 7-methyladenine.</text>
        <dbReference type="EC" id="3.2.2.21"/>
    </reaction>
</comment>
<proteinExistence type="inferred from homology"/>
<dbReference type="Gene3D" id="1.10.340.30">
    <property type="entry name" value="Hypothetical protein, domain 2"/>
    <property type="match status" value="1"/>
</dbReference>
<dbReference type="GO" id="GO:0008725">
    <property type="term" value="F:DNA-3-methyladenine glycosylase activity"/>
    <property type="evidence" value="ECO:0007669"/>
    <property type="project" value="TreeGrafter"/>
</dbReference>
<keyword evidence="4" id="KW-0227">DNA damage</keyword>
<reference evidence="7 8" key="1">
    <citation type="submission" date="2019-03" db="EMBL/GenBank/DDBJ databases">
        <title>Genomic Encyclopedia of Type Strains, Phase IV (KMG-IV): sequencing the most valuable type-strain genomes for metagenomic binning, comparative biology and taxonomic classification.</title>
        <authorList>
            <person name="Goeker M."/>
        </authorList>
    </citation>
    <scope>NUCLEOTIDE SEQUENCE [LARGE SCALE GENOMIC DNA]</scope>
    <source>
        <strain evidence="7 8">DSM 45361</strain>
    </source>
</reference>
<dbReference type="InterPro" id="IPR003265">
    <property type="entry name" value="HhH-GPD_domain"/>
</dbReference>
<dbReference type="GO" id="GO:0006307">
    <property type="term" value="P:DNA alkylation repair"/>
    <property type="evidence" value="ECO:0007669"/>
    <property type="project" value="TreeGrafter"/>
</dbReference>
<evidence type="ECO:0000256" key="2">
    <source>
        <dbReference type="ARBA" id="ARBA00010817"/>
    </source>
</evidence>
<evidence type="ECO:0000259" key="6">
    <source>
        <dbReference type="SMART" id="SM00478"/>
    </source>
</evidence>
<evidence type="ECO:0000256" key="4">
    <source>
        <dbReference type="ARBA" id="ARBA00022763"/>
    </source>
</evidence>
<dbReference type="CDD" id="cd00056">
    <property type="entry name" value="ENDO3c"/>
    <property type="match status" value="1"/>
</dbReference>
<dbReference type="SMART" id="SM00478">
    <property type="entry name" value="ENDO3c"/>
    <property type="match status" value="1"/>
</dbReference>
<protein>
    <recommendedName>
        <fullName evidence="3">DNA-3-methyladenine glycosylase II</fullName>
        <ecNumber evidence="3">3.2.2.21</ecNumber>
    </recommendedName>
</protein>
<dbReference type="Proteomes" id="UP000295444">
    <property type="component" value="Unassembled WGS sequence"/>
</dbReference>
<dbReference type="FunFam" id="1.10.340.30:FF:000004">
    <property type="entry name" value="DNA-3-methyladenine glycosylase II"/>
    <property type="match status" value="1"/>
</dbReference>
<evidence type="ECO:0000256" key="5">
    <source>
        <dbReference type="ARBA" id="ARBA00023204"/>
    </source>
</evidence>
<dbReference type="AlphaFoldDB" id="A0A4V3CYM9"/>
<dbReference type="RefSeq" id="WP_133852214.1">
    <property type="nucleotide sequence ID" value="NZ_SNXZ01000005.1"/>
</dbReference>
<evidence type="ECO:0000256" key="1">
    <source>
        <dbReference type="ARBA" id="ARBA00000086"/>
    </source>
</evidence>
<gene>
    <name evidence="7" type="ORF">EV186_10520</name>
</gene>
<accession>A0A4V3CYM9</accession>
<dbReference type="Gene3D" id="1.10.1670.40">
    <property type="match status" value="1"/>
</dbReference>
<dbReference type="GO" id="GO:0043916">
    <property type="term" value="F:DNA-7-methylguanine glycosylase activity"/>
    <property type="evidence" value="ECO:0007669"/>
    <property type="project" value="TreeGrafter"/>
</dbReference>
<dbReference type="GO" id="GO:0032131">
    <property type="term" value="F:alkylated DNA binding"/>
    <property type="evidence" value="ECO:0007669"/>
    <property type="project" value="TreeGrafter"/>
</dbReference>
<dbReference type="PANTHER" id="PTHR43003">
    <property type="entry name" value="DNA-3-METHYLADENINE GLYCOSYLASE"/>
    <property type="match status" value="1"/>
</dbReference>
<dbReference type="Pfam" id="PF00730">
    <property type="entry name" value="HhH-GPD"/>
    <property type="match status" value="1"/>
</dbReference>
<keyword evidence="5" id="KW-0234">DNA repair</keyword>
<name>A0A4V3CYM9_LABRH</name>
<keyword evidence="8" id="KW-1185">Reference proteome</keyword>
<comment type="caution">
    <text evidence="7">The sequence shown here is derived from an EMBL/GenBank/DDBJ whole genome shotgun (WGS) entry which is preliminary data.</text>
</comment>
<comment type="similarity">
    <text evidence="2">Belongs to the alkylbase DNA glycosidase AlkA family.</text>
</comment>
<evidence type="ECO:0000313" key="8">
    <source>
        <dbReference type="Proteomes" id="UP000295444"/>
    </source>
</evidence>
<evidence type="ECO:0000313" key="7">
    <source>
        <dbReference type="EMBL" id="TDP94788.1"/>
    </source>
</evidence>
<dbReference type="GO" id="GO:0032993">
    <property type="term" value="C:protein-DNA complex"/>
    <property type="evidence" value="ECO:0007669"/>
    <property type="project" value="TreeGrafter"/>
</dbReference>
<organism evidence="7 8">
    <name type="scientific">Labedaea rhizosphaerae</name>
    <dbReference type="NCBI Taxonomy" id="598644"/>
    <lineage>
        <taxon>Bacteria</taxon>
        <taxon>Bacillati</taxon>
        <taxon>Actinomycetota</taxon>
        <taxon>Actinomycetes</taxon>
        <taxon>Pseudonocardiales</taxon>
        <taxon>Pseudonocardiaceae</taxon>
        <taxon>Labedaea</taxon>
    </lineage>
</organism>
<sequence length="208" mass="23143">MTTAEEHLRRADPVLAAIMDEVVAGGEAPTLAAGHPEMPLDHYGVLVRAIAGQNISNIAARAIYRKLTERYDGRLPTPEEVLAENPDELRTAAGLSHAKTASLRSLAEHIRSGAVDLDRLHELPDAAVITQLTAVKGIGGWTADLFLIFHLHRPDVLPVGDLELRKVVERRYKLAKPPTPAEFERIGQPWRPHRTLACRYLWRLRELV</sequence>
<dbReference type="EC" id="3.2.2.21" evidence="3"/>
<dbReference type="SUPFAM" id="SSF48150">
    <property type="entry name" value="DNA-glycosylase"/>
    <property type="match status" value="1"/>
</dbReference>
<dbReference type="GO" id="GO:0005737">
    <property type="term" value="C:cytoplasm"/>
    <property type="evidence" value="ECO:0007669"/>
    <property type="project" value="TreeGrafter"/>
</dbReference>
<dbReference type="InterPro" id="IPR051912">
    <property type="entry name" value="Alkylbase_DNA_Glycosylase/TA"/>
</dbReference>
<dbReference type="EMBL" id="SNXZ01000005">
    <property type="protein sequence ID" value="TDP94788.1"/>
    <property type="molecule type" value="Genomic_DNA"/>
</dbReference>